<reference evidence="2" key="1">
    <citation type="submission" date="2020-04" db="EMBL/GenBank/DDBJ databases">
        <authorList>
            <person name="Alioto T."/>
            <person name="Alioto T."/>
            <person name="Gomez Garrido J."/>
        </authorList>
    </citation>
    <scope>NUCLEOTIDE SEQUENCE</scope>
    <source>
        <strain evidence="2">A484AB</strain>
    </source>
</reference>
<protein>
    <submittedName>
        <fullName evidence="2">Uncharacterized protein</fullName>
    </submittedName>
</protein>
<dbReference type="AlphaFoldDB" id="A0A6S7HXK7"/>
<evidence type="ECO:0000256" key="1">
    <source>
        <dbReference type="SAM" id="MobiDB-lite"/>
    </source>
</evidence>
<dbReference type="EMBL" id="CACRXK020006236">
    <property type="protein sequence ID" value="CAB4008813.1"/>
    <property type="molecule type" value="Genomic_DNA"/>
</dbReference>
<evidence type="ECO:0000313" key="3">
    <source>
        <dbReference type="Proteomes" id="UP001152795"/>
    </source>
</evidence>
<accession>A0A6S7HXK7</accession>
<dbReference type="Proteomes" id="UP001152795">
    <property type="component" value="Unassembled WGS sequence"/>
</dbReference>
<dbReference type="OrthoDB" id="5981750at2759"/>
<feature type="region of interest" description="Disordered" evidence="1">
    <location>
        <begin position="170"/>
        <end position="220"/>
    </location>
</feature>
<sequence length="220" mass="25442">MPRENQQLNPRAAHWNYDTYNNVSQENMHETILDRIIDGRMNSMREEEGYREARSLLLERYGQAYKIASAFIDRISNGPPIKAEDGLGLQRFSILLTSCSNTLKEIGYLNKLENPDGMRKIIDRLPFSLKAKWREVVDGIMQRERRDATVKDISDFIEARARVANHPIFGKISSDGRRNDSPNPRKQPFSVKNYATFGEQIPPTTFNKNGDYELSSENWQ</sequence>
<evidence type="ECO:0000313" key="2">
    <source>
        <dbReference type="EMBL" id="CAB4008813.1"/>
    </source>
</evidence>
<dbReference type="PANTHER" id="PTHR47331">
    <property type="entry name" value="PHD-TYPE DOMAIN-CONTAINING PROTEIN"/>
    <property type="match status" value="1"/>
</dbReference>
<name>A0A6S7HXK7_PARCT</name>
<proteinExistence type="predicted"/>
<keyword evidence="3" id="KW-1185">Reference proteome</keyword>
<organism evidence="2 3">
    <name type="scientific">Paramuricea clavata</name>
    <name type="common">Red gorgonian</name>
    <name type="synonym">Violescent sea-whip</name>
    <dbReference type="NCBI Taxonomy" id="317549"/>
    <lineage>
        <taxon>Eukaryota</taxon>
        <taxon>Metazoa</taxon>
        <taxon>Cnidaria</taxon>
        <taxon>Anthozoa</taxon>
        <taxon>Octocorallia</taxon>
        <taxon>Malacalcyonacea</taxon>
        <taxon>Plexauridae</taxon>
        <taxon>Paramuricea</taxon>
    </lineage>
</organism>
<gene>
    <name evidence="2" type="ORF">PACLA_8A076595</name>
</gene>
<comment type="caution">
    <text evidence="2">The sequence shown here is derived from an EMBL/GenBank/DDBJ whole genome shotgun (WGS) entry which is preliminary data.</text>
</comment>